<dbReference type="RefSeq" id="WP_065217123.1">
    <property type="nucleotide sequence ID" value="NZ_JAFBEY010000014.1"/>
</dbReference>
<dbReference type="InterPro" id="IPR053163">
    <property type="entry name" value="HTH-type_regulator_Rgg"/>
</dbReference>
<protein>
    <submittedName>
        <fullName evidence="2">Transcriptional regulator</fullName>
    </submittedName>
</protein>
<proteinExistence type="predicted"/>
<feature type="domain" description="HTH cro/C1-type" evidence="1">
    <location>
        <begin position="8"/>
        <end position="62"/>
    </location>
</feature>
<evidence type="ECO:0000313" key="2">
    <source>
        <dbReference type="EMBL" id="OUZ38139.1"/>
    </source>
</evidence>
<name>A0ABX3ZEI8_9BACL</name>
<reference evidence="2 3" key="1">
    <citation type="journal article" date="2017" name="Int. J. Syst. Evol. Microbiol.">
        <title>Solibacillus kalamii sp. nov., isolated from a high-efficiency particulate arrestance filter system used in the International Space Station.</title>
        <authorList>
            <person name="Checinska Sielaff A."/>
            <person name="Kumar R.M."/>
            <person name="Pal D."/>
            <person name="Mayilraj S."/>
            <person name="Venkateswaran K."/>
        </authorList>
    </citation>
    <scope>NUCLEOTIDE SEQUENCE [LARGE SCALE GENOMIC DNA]</scope>
    <source>
        <strain evidence="2 3">ISSFR-015</strain>
    </source>
</reference>
<comment type="caution">
    <text evidence="2">The sequence shown here is derived from an EMBL/GenBank/DDBJ whole genome shotgun (WGS) entry which is preliminary data.</text>
</comment>
<evidence type="ECO:0000313" key="3">
    <source>
        <dbReference type="Proteomes" id="UP000196594"/>
    </source>
</evidence>
<dbReference type="PANTHER" id="PTHR37038:SF13">
    <property type="entry name" value="HTH CRO_C1-TYPE DOMAIN-CONTAINING PROTEIN"/>
    <property type="match status" value="1"/>
</dbReference>
<dbReference type="InterPro" id="IPR001387">
    <property type="entry name" value="Cro/C1-type_HTH"/>
</dbReference>
<dbReference type="SUPFAM" id="SSF47413">
    <property type="entry name" value="lambda repressor-like DNA-binding domains"/>
    <property type="match status" value="1"/>
</dbReference>
<dbReference type="PANTHER" id="PTHR37038">
    <property type="entry name" value="TRANSCRIPTIONAL REGULATOR-RELATED"/>
    <property type="match status" value="1"/>
</dbReference>
<gene>
    <name evidence="2" type="ORF">CBM15_13710</name>
</gene>
<dbReference type="InterPro" id="IPR011990">
    <property type="entry name" value="TPR-like_helical_dom_sf"/>
</dbReference>
<accession>A0ABX3ZEI8</accession>
<dbReference type="PROSITE" id="PS50943">
    <property type="entry name" value="HTH_CROC1"/>
    <property type="match status" value="1"/>
</dbReference>
<sequence length="288" mass="34002">MNNYGETIKKIRVGKGFSQKYVSNNICTQGNFSKFELGENKDIKHSTLSEFLVRIETSYEEFRYIDNGYTMPLRDEIINNFYNQTYNNSEKLLQLQQSCISFLKEFPEDKLINKINIIIKSLAILANTNDIHYAKLLAEPIWEELSRRDNLYLSDIFLLNSILYIFPIETAVEMKTFAFRHIEKYKNFQNINRIKINFLINLSLLYLKNSDYNMALKQLENSIELCKIEKHFINLSICYIRKGICLNNMGKCGLYWSHKGMNMLEVLDQFDLLSILKTEVEKYSNYIV</sequence>
<dbReference type="Gene3D" id="1.25.40.10">
    <property type="entry name" value="Tetratricopeptide repeat domain"/>
    <property type="match status" value="1"/>
</dbReference>
<organism evidence="2 3">
    <name type="scientific">Solibacillus kalamii</name>
    <dbReference type="NCBI Taxonomy" id="1748298"/>
    <lineage>
        <taxon>Bacteria</taxon>
        <taxon>Bacillati</taxon>
        <taxon>Bacillota</taxon>
        <taxon>Bacilli</taxon>
        <taxon>Bacillales</taxon>
        <taxon>Caryophanaceae</taxon>
        <taxon>Solibacillus</taxon>
    </lineage>
</organism>
<keyword evidence="3" id="KW-1185">Reference proteome</keyword>
<dbReference type="SUPFAM" id="SSF48452">
    <property type="entry name" value="TPR-like"/>
    <property type="match status" value="1"/>
</dbReference>
<dbReference type="Proteomes" id="UP000196594">
    <property type="component" value="Unassembled WGS sequence"/>
</dbReference>
<dbReference type="EMBL" id="NHNT01000010">
    <property type="protein sequence ID" value="OUZ38139.1"/>
    <property type="molecule type" value="Genomic_DNA"/>
</dbReference>
<dbReference type="InterPro" id="IPR010982">
    <property type="entry name" value="Lambda_DNA-bd_dom_sf"/>
</dbReference>
<evidence type="ECO:0000259" key="1">
    <source>
        <dbReference type="PROSITE" id="PS50943"/>
    </source>
</evidence>